<evidence type="ECO:0000313" key="2">
    <source>
        <dbReference type="EMBL" id="KAF3338235.1"/>
    </source>
</evidence>
<dbReference type="EMBL" id="SWLB01000005">
    <property type="protein sequence ID" value="KAF3338235.1"/>
    <property type="molecule type" value="Genomic_DNA"/>
</dbReference>
<evidence type="ECO:0000313" key="3">
    <source>
        <dbReference type="Proteomes" id="UP000623129"/>
    </source>
</evidence>
<dbReference type="InterPro" id="IPR032675">
    <property type="entry name" value="LRR_dom_sf"/>
</dbReference>
<evidence type="ECO:0000259" key="1">
    <source>
        <dbReference type="Pfam" id="PF25019"/>
    </source>
</evidence>
<organism evidence="2 3">
    <name type="scientific">Carex littledalei</name>
    <dbReference type="NCBI Taxonomy" id="544730"/>
    <lineage>
        <taxon>Eukaryota</taxon>
        <taxon>Viridiplantae</taxon>
        <taxon>Streptophyta</taxon>
        <taxon>Embryophyta</taxon>
        <taxon>Tracheophyta</taxon>
        <taxon>Spermatophyta</taxon>
        <taxon>Magnoliopsida</taxon>
        <taxon>Liliopsida</taxon>
        <taxon>Poales</taxon>
        <taxon>Cyperaceae</taxon>
        <taxon>Cyperoideae</taxon>
        <taxon>Cariceae</taxon>
        <taxon>Carex</taxon>
        <taxon>Carex subgen. Euthyceras</taxon>
    </lineage>
</organism>
<proteinExistence type="predicted"/>
<protein>
    <recommendedName>
        <fullName evidence="1">R13L1/DRL21-like LRR repeat region domain-containing protein</fullName>
    </recommendedName>
</protein>
<feature type="domain" description="R13L1/DRL21-like LRR repeat region" evidence="1">
    <location>
        <begin position="32"/>
        <end position="134"/>
    </location>
</feature>
<gene>
    <name evidence="2" type="ORF">FCM35_KLT17072</name>
</gene>
<dbReference type="InterPro" id="IPR056789">
    <property type="entry name" value="LRR_R13L1-DRL21"/>
</dbReference>
<sequence length="245" mass="28407">MPKWICEISNLEVLKGFVVSGVRNKTQSCRVSDLSELKKLRKLSIRISSEQLDKEDFSGLKDLDRLLILTIIWRDNKNNSSSSPNNKSNVTIPTYSFPKNLEKLDIRCYPEAEASNLLNPTELKNLKRLYIRGGKLIKIPYNDKWKVEILRLRFLQNLKTDWVELMGSFENLKYVEYVTKIPNRTGELPQEYPEPENFPENVDGWIIQKPITTHEDESVFCMYRADTPVDMNSTLQNASITSNES</sequence>
<accession>A0A833VR36</accession>
<keyword evidence="3" id="KW-1185">Reference proteome</keyword>
<dbReference type="OrthoDB" id="1934998at2759"/>
<dbReference type="AlphaFoldDB" id="A0A833VR36"/>
<dbReference type="Pfam" id="PF25019">
    <property type="entry name" value="LRR_R13L1-DRL21"/>
    <property type="match status" value="1"/>
</dbReference>
<name>A0A833VR36_9POAL</name>
<comment type="caution">
    <text evidence="2">The sequence shown here is derived from an EMBL/GenBank/DDBJ whole genome shotgun (WGS) entry which is preliminary data.</text>
</comment>
<dbReference type="Proteomes" id="UP000623129">
    <property type="component" value="Unassembled WGS sequence"/>
</dbReference>
<dbReference type="Gene3D" id="3.80.10.10">
    <property type="entry name" value="Ribonuclease Inhibitor"/>
    <property type="match status" value="1"/>
</dbReference>
<dbReference type="SUPFAM" id="SSF52058">
    <property type="entry name" value="L domain-like"/>
    <property type="match status" value="1"/>
</dbReference>
<reference evidence="2" key="1">
    <citation type="submission" date="2020-01" db="EMBL/GenBank/DDBJ databases">
        <title>Genome sequence of Kobresia littledalei, the first chromosome-level genome in the family Cyperaceae.</title>
        <authorList>
            <person name="Qu G."/>
        </authorList>
    </citation>
    <scope>NUCLEOTIDE SEQUENCE</scope>
    <source>
        <strain evidence="2">C.B.Clarke</strain>
        <tissue evidence="2">Leaf</tissue>
    </source>
</reference>